<evidence type="ECO:0000256" key="5">
    <source>
        <dbReference type="ARBA" id="ARBA00022525"/>
    </source>
</evidence>
<evidence type="ECO:0000256" key="7">
    <source>
        <dbReference type="ARBA" id="ARBA00023239"/>
    </source>
</evidence>
<comment type="caution">
    <text evidence="12">The sequence shown here is derived from an EMBL/GenBank/DDBJ whole genome shotgun (WGS) entry which is preliminary data.</text>
</comment>
<dbReference type="Pfam" id="PF14683">
    <property type="entry name" value="CBM-like"/>
    <property type="match status" value="1"/>
</dbReference>
<dbReference type="EMBL" id="ML978134">
    <property type="protein sequence ID" value="KAF2094373.1"/>
    <property type="molecule type" value="Genomic_DNA"/>
</dbReference>
<dbReference type="OrthoDB" id="1179585at2759"/>
<dbReference type="AlphaFoldDB" id="A0A9P4I7K7"/>
<dbReference type="GO" id="GO:0005576">
    <property type="term" value="C:extracellular region"/>
    <property type="evidence" value="ECO:0007669"/>
    <property type="project" value="UniProtKB-SubCell"/>
</dbReference>
<evidence type="ECO:0000256" key="6">
    <source>
        <dbReference type="ARBA" id="ARBA00022729"/>
    </source>
</evidence>
<feature type="domain" description="Rhamnogalacturonan lyase" evidence="11">
    <location>
        <begin position="267"/>
        <end position="336"/>
    </location>
</feature>
<evidence type="ECO:0000256" key="3">
    <source>
        <dbReference type="ARBA" id="ARBA00010418"/>
    </source>
</evidence>
<dbReference type="GO" id="GO:0000272">
    <property type="term" value="P:polysaccharide catabolic process"/>
    <property type="evidence" value="ECO:0007669"/>
    <property type="project" value="UniProtKB-KW"/>
</dbReference>
<evidence type="ECO:0000313" key="13">
    <source>
        <dbReference type="Proteomes" id="UP000799772"/>
    </source>
</evidence>
<evidence type="ECO:0000256" key="2">
    <source>
        <dbReference type="ARBA" id="ARBA00004613"/>
    </source>
</evidence>
<organism evidence="12 13">
    <name type="scientific">Rhizodiscina lignyota</name>
    <dbReference type="NCBI Taxonomy" id="1504668"/>
    <lineage>
        <taxon>Eukaryota</taxon>
        <taxon>Fungi</taxon>
        <taxon>Dikarya</taxon>
        <taxon>Ascomycota</taxon>
        <taxon>Pezizomycotina</taxon>
        <taxon>Dothideomycetes</taxon>
        <taxon>Pleosporomycetidae</taxon>
        <taxon>Aulographales</taxon>
        <taxon>Rhizodiscinaceae</taxon>
        <taxon>Rhizodiscina</taxon>
    </lineage>
</organism>
<dbReference type="InterPro" id="IPR013784">
    <property type="entry name" value="Carb-bd-like_fold"/>
</dbReference>
<dbReference type="GO" id="GO:0030246">
    <property type="term" value="F:carbohydrate binding"/>
    <property type="evidence" value="ECO:0007669"/>
    <property type="project" value="InterPro"/>
</dbReference>
<keyword evidence="9" id="KW-0624">Polysaccharide degradation</keyword>
<dbReference type="PANTHER" id="PTHR32018">
    <property type="entry name" value="RHAMNOGALACTURONATE LYASE FAMILY PROTEIN"/>
    <property type="match status" value="1"/>
</dbReference>
<keyword evidence="13" id="KW-1185">Reference proteome</keyword>
<dbReference type="InterPro" id="IPR011013">
    <property type="entry name" value="Gal_mutarotase_sf_dom"/>
</dbReference>
<comment type="catalytic activity">
    <reaction evidence="1">
        <text>Endotype eliminative cleavage of L-alpha-rhamnopyranosyl-(1-&gt;4)-alpha-D-galactopyranosyluronic acid bonds of rhamnogalacturonan I domains in ramified hairy regions of pectin leaving L-rhamnopyranose at the reducing end and 4-deoxy-4,5-unsaturated D-galactopyranosyluronic acid at the non-reducing end.</text>
        <dbReference type="EC" id="4.2.2.23"/>
    </reaction>
</comment>
<dbReference type="CDD" id="cd10320">
    <property type="entry name" value="RGL4_N"/>
    <property type="match status" value="1"/>
</dbReference>
<accession>A0A9P4I7K7</accession>
<comment type="subcellular location">
    <subcellularLocation>
        <location evidence="2">Secreted</location>
    </subcellularLocation>
</comment>
<dbReference type="Gene3D" id="2.70.98.10">
    <property type="match status" value="1"/>
</dbReference>
<sequence length="518" mass="58470">MNINSLGYTYSILLNDNELVHKAVGGYSDYGGKYTLNFTSERPTIARRTDNMIDVAFEAYEATVHYVLFTGLAGFYEYNINKNLGEQGECRSLWRLDPNQFTNGRTNIKNGPLPLLKDIQTGYKVEDETWQRPNGSYITKYDWSCFVRDLDFHGVYGNGVGAWVIAPGKDYYIGDQLKQELMLHRESSTNDTVLLHMYHGSHYNSEFSNLIPRGKMWGPWLVYFNDGDVEDAAKRTQQEFRSWPYGWLTDSQYEARGSLTGRLMLSDGRPASGAAVFLGDEGDTCNQGTTYQYTSYADDAGNFEFDDVRREKQYTMQAWANGGKIGDVQTVFVKPNITIGENTPLGKLTWPTSGREVAWQIGEFDRKTLGFKLSDHPMEHGLSDRGPANLIYAIGVNKPSDWWIIQSAQGNWTVLFDVPEPKGRTGMLSLSFAGYTSQNGYGLGADSYSLPEITPTGLNNATDGAIYRSAVKAGGYYFSEFHIPNEVLINGSNRLDLTTTQNHRWRGIMWDALKFEWN</sequence>
<protein>
    <recommendedName>
        <fullName evidence="4">rhamnogalacturonan endolyase</fullName>
        <ecNumber evidence="4">4.2.2.23</ecNumber>
    </recommendedName>
</protein>
<evidence type="ECO:0000256" key="9">
    <source>
        <dbReference type="ARBA" id="ARBA00023326"/>
    </source>
</evidence>
<dbReference type="InterPro" id="IPR029413">
    <property type="entry name" value="RG-lyase_II"/>
</dbReference>
<dbReference type="InterPro" id="IPR014718">
    <property type="entry name" value="GH-type_carb-bd"/>
</dbReference>
<dbReference type="PANTHER" id="PTHR32018:SF1">
    <property type="entry name" value="RHAMNOGALACTURONAN ENDOLYASE"/>
    <property type="match status" value="1"/>
</dbReference>
<proteinExistence type="inferred from homology"/>
<dbReference type="SUPFAM" id="SSF49785">
    <property type="entry name" value="Galactose-binding domain-like"/>
    <property type="match status" value="1"/>
</dbReference>
<keyword evidence="7" id="KW-0456">Lyase</keyword>
<dbReference type="InterPro" id="IPR029411">
    <property type="entry name" value="RG-lyase_III"/>
</dbReference>
<keyword evidence="6" id="KW-0732">Signal</keyword>
<dbReference type="Proteomes" id="UP000799772">
    <property type="component" value="Unassembled WGS sequence"/>
</dbReference>
<dbReference type="InterPro" id="IPR008979">
    <property type="entry name" value="Galactose-bd-like_sf"/>
</dbReference>
<dbReference type="InterPro" id="IPR051850">
    <property type="entry name" value="Polysacch_Lyase_4"/>
</dbReference>
<dbReference type="GO" id="GO:0102210">
    <property type="term" value="F:rhamnogalacturonan endolyase activity"/>
    <property type="evidence" value="ECO:0007669"/>
    <property type="project" value="UniProtKB-EC"/>
</dbReference>
<reference evidence="12" key="1">
    <citation type="journal article" date="2020" name="Stud. Mycol.">
        <title>101 Dothideomycetes genomes: a test case for predicting lifestyles and emergence of pathogens.</title>
        <authorList>
            <person name="Haridas S."/>
            <person name="Albert R."/>
            <person name="Binder M."/>
            <person name="Bloem J."/>
            <person name="Labutti K."/>
            <person name="Salamov A."/>
            <person name="Andreopoulos B."/>
            <person name="Baker S."/>
            <person name="Barry K."/>
            <person name="Bills G."/>
            <person name="Bluhm B."/>
            <person name="Cannon C."/>
            <person name="Castanera R."/>
            <person name="Culley D."/>
            <person name="Daum C."/>
            <person name="Ezra D."/>
            <person name="Gonzalez J."/>
            <person name="Henrissat B."/>
            <person name="Kuo A."/>
            <person name="Liang C."/>
            <person name="Lipzen A."/>
            <person name="Lutzoni F."/>
            <person name="Magnuson J."/>
            <person name="Mondo S."/>
            <person name="Nolan M."/>
            <person name="Ohm R."/>
            <person name="Pangilinan J."/>
            <person name="Park H.-J."/>
            <person name="Ramirez L."/>
            <person name="Alfaro M."/>
            <person name="Sun H."/>
            <person name="Tritt A."/>
            <person name="Yoshinaga Y."/>
            <person name="Zwiers L.-H."/>
            <person name="Turgeon B."/>
            <person name="Goodwin S."/>
            <person name="Spatafora J."/>
            <person name="Crous P."/>
            <person name="Grigoriev I."/>
        </authorList>
    </citation>
    <scope>NUCLEOTIDE SEQUENCE</scope>
    <source>
        <strain evidence="12">CBS 133067</strain>
    </source>
</reference>
<comment type="similarity">
    <text evidence="3">Belongs to the polysaccharide lyase 4 family.</text>
</comment>
<dbReference type="Gene3D" id="2.60.120.260">
    <property type="entry name" value="Galactose-binding domain-like"/>
    <property type="match status" value="1"/>
</dbReference>
<dbReference type="SUPFAM" id="SSF49452">
    <property type="entry name" value="Starch-binding domain-like"/>
    <property type="match status" value="1"/>
</dbReference>
<evidence type="ECO:0000313" key="12">
    <source>
        <dbReference type="EMBL" id="KAF2094373.1"/>
    </source>
</evidence>
<evidence type="ECO:0000256" key="1">
    <source>
        <dbReference type="ARBA" id="ARBA00001324"/>
    </source>
</evidence>
<dbReference type="EC" id="4.2.2.23" evidence="4"/>
<dbReference type="Pfam" id="PF14686">
    <property type="entry name" value="fn3_3"/>
    <property type="match status" value="1"/>
</dbReference>
<evidence type="ECO:0000259" key="11">
    <source>
        <dbReference type="Pfam" id="PF14686"/>
    </source>
</evidence>
<evidence type="ECO:0000256" key="8">
    <source>
        <dbReference type="ARBA" id="ARBA00023277"/>
    </source>
</evidence>
<dbReference type="SUPFAM" id="SSF74650">
    <property type="entry name" value="Galactose mutarotase-like"/>
    <property type="match status" value="1"/>
</dbReference>
<evidence type="ECO:0000256" key="4">
    <source>
        <dbReference type="ARBA" id="ARBA00012437"/>
    </source>
</evidence>
<keyword evidence="5" id="KW-0964">Secreted</keyword>
<feature type="domain" description="Rhamnogalacturonan lyase" evidence="10">
    <location>
        <begin position="359"/>
        <end position="514"/>
    </location>
</feature>
<gene>
    <name evidence="12" type="ORF">NA57DRAFT_46602</name>
</gene>
<keyword evidence="8" id="KW-0119">Carbohydrate metabolism</keyword>
<dbReference type="Gene3D" id="2.60.40.1120">
    <property type="entry name" value="Carboxypeptidase-like, regulatory domain"/>
    <property type="match status" value="1"/>
</dbReference>
<evidence type="ECO:0000259" key="10">
    <source>
        <dbReference type="Pfam" id="PF14683"/>
    </source>
</evidence>
<dbReference type="CDD" id="cd10316">
    <property type="entry name" value="RGL4_M"/>
    <property type="match status" value="1"/>
</dbReference>
<name>A0A9P4I7K7_9PEZI</name>